<dbReference type="Pfam" id="PF07884">
    <property type="entry name" value="VKOR"/>
    <property type="match status" value="1"/>
</dbReference>
<dbReference type="AlphaFoldDB" id="A0A5M3WKL5"/>
<dbReference type="InterPro" id="IPR038354">
    <property type="entry name" value="VKOR_sf"/>
</dbReference>
<feature type="domain" description="Vitamin K epoxide reductase" evidence="11">
    <location>
        <begin position="21"/>
        <end position="162"/>
    </location>
</feature>
<dbReference type="InterPro" id="IPR012932">
    <property type="entry name" value="VKOR"/>
</dbReference>
<dbReference type="SMART" id="SM00756">
    <property type="entry name" value="VKc"/>
    <property type="match status" value="1"/>
</dbReference>
<dbReference type="Proteomes" id="UP000331127">
    <property type="component" value="Unassembled WGS sequence"/>
</dbReference>
<dbReference type="GO" id="GO:0016020">
    <property type="term" value="C:membrane"/>
    <property type="evidence" value="ECO:0007669"/>
    <property type="project" value="UniProtKB-SubCell"/>
</dbReference>
<keyword evidence="13" id="KW-1185">Reference proteome</keyword>
<feature type="transmembrane region" description="Helical" evidence="10">
    <location>
        <begin position="85"/>
        <end position="104"/>
    </location>
</feature>
<evidence type="ECO:0000256" key="5">
    <source>
        <dbReference type="ARBA" id="ARBA00022989"/>
    </source>
</evidence>
<gene>
    <name evidence="12" type="ORF">Amac_023150</name>
</gene>
<dbReference type="InterPro" id="IPR041714">
    <property type="entry name" value="VKOR_Actinobacteria"/>
</dbReference>
<evidence type="ECO:0000256" key="7">
    <source>
        <dbReference type="ARBA" id="ARBA00023136"/>
    </source>
</evidence>
<comment type="similarity">
    <text evidence="2">Belongs to the VKOR family.</text>
</comment>
<comment type="caution">
    <text evidence="12">The sequence shown here is derived from an EMBL/GenBank/DDBJ whole genome shotgun (WGS) entry which is preliminary data.</text>
</comment>
<organism evidence="12 13">
    <name type="scientific">Acrocarpospora macrocephala</name>
    <dbReference type="NCBI Taxonomy" id="150177"/>
    <lineage>
        <taxon>Bacteria</taxon>
        <taxon>Bacillati</taxon>
        <taxon>Actinomycetota</taxon>
        <taxon>Actinomycetes</taxon>
        <taxon>Streptosporangiales</taxon>
        <taxon>Streptosporangiaceae</taxon>
        <taxon>Acrocarpospora</taxon>
    </lineage>
</organism>
<keyword evidence="8" id="KW-1015">Disulfide bond</keyword>
<keyword evidence="9" id="KW-0676">Redox-active center</keyword>
<evidence type="ECO:0000256" key="3">
    <source>
        <dbReference type="ARBA" id="ARBA00022692"/>
    </source>
</evidence>
<evidence type="ECO:0000256" key="2">
    <source>
        <dbReference type="ARBA" id="ARBA00006214"/>
    </source>
</evidence>
<evidence type="ECO:0000256" key="9">
    <source>
        <dbReference type="ARBA" id="ARBA00023284"/>
    </source>
</evidence>
<evidence type="ECO:0000256" key="10">
    <source>
        <dbReference type="SAM" id="Phobius"/>
    </source>
</evidence>
<feature type="transmembrane region" description="Helical" evidence="10">
    <location>
        <begin position="143"/>
        <end position="164"/>
    </location>
</feature>
<feature type="transmembrane region" description="Helical" evidence="10">
    <location>
        <begin position="110"/>
        <end position="131"/>
    </location>
</feature>
<evidence type="ECO:0000313" key="12">
    <source>
        <dbReference type="EMBL" id="GES08719.1"/>
    </source>
</evidence>
<evidence type="ECO:0000256" key="6">
    <source>
        <dbReference type="ARBA" id="ARBA00023002"/>
    </source>
</evidence>
<sequence length="210" mass="23057">MIGNLQPAATFTRRENTPNIARMLPIVLTVGGTIGLAAAFLLTVERLNLAADPDYIPSCSINPVLSCGSIMKSDQAALFGFPNSLLGIFAFAVVTTTGTALWAGARFRPWFWHGLLAGSLAGVILVHWLIFQSLYRIQALCPYCMAVWAVTIPIFWYVTLHLISSAPTQSPGRSLITTAIKFHSTVPMLWGFAVLVLIIQRFWSYWATLL</sequence>
<name>A0A5M3WKL5_9ACTN</name>
<feature type="transmembrane region" description="Helical" evidence="10">
    <location>
        <begin position="184"/>
        <end position="203"/>
    </location>
</feature>
<evidence type="ECO:0000256" key="1">
    <source>
        <dbReference type="ARBA" id="ARBA00004141"/>
    </source>
</evidence>
<keyword evidence="7 10" id="KW-0472">Membrane</keyword>
<dbReference type="EMBL" id="BLAE01000011">
    <property type="protein sequence ID" value="GES08719.1"/>
    <property type="molecule type" value="Genomic_DNA"/>
</dbReference>
<keyword evidence="5 10" id="KW-1133">Transmembrane helix</keyword>
<dbReference type="RefSeq" id="WP_155354300.1">
    <property type="nucleotide sequence ID" value="NZ_BAAAHL010000046.1"/>
</dbReference>
<accession>A0A5M3WKL5</accession>
<evidence type="ECO:0000313" key="13">
    <source>
        <dbReference type="Proteomes" id="UP000331127"/>
    </source>
</evidence>
<dbReference type="Gene3D" id="1.20.1440.130">
    <property type="entry name" value="VKOR domain"/>
    <property type="match status" value="1"/>
</dbReference>
<evidence type="ECO:0000256" key="4">
    <source>
        <dbReference type="ARBA" id="ARBA00022719"/>
    </source>
</evidence>
<protein>
    <submittedName>
        <fullName evidence="12">Membrane protein</fullName>
    </submittedName>
</protein>
<feature type="transmembrane region" description="Helical" evidence="10">
    <location>
        <begin position="20"/>
        <end position="42"/>
    </location>
</feature>
<evidence type="ECO:0000259" key="11">
    <source>
        <dbReference type="SMART" id="SM00756"/>
    </source>
</evidence>
<dbReference type="GO" id="GO:0048038">
    <property type="term" value="F:quinone binding"/>
    <property type="evidence" value="ECO:0007669"/>
    <property type="project" value="UniProtKB-KW"/>
</dbReference>
<reference evidence="12 13" key="1">
    <citation type="submission" date="2019-10" db="EMBL/GenBank/DDBJ databases">
        <title>Whole genome shotgun sequence of Acrocarpospora macrocephala NBRC 16266.</title>
        <authorList>
            <person name="Ichikawa N."/>
            <person name="Kimura A."/>
            <person name="Kitahashi Y."/>
            <person name="Komaki H."/>
            <person name="Oguchi A."/>
        </authorList>
    </citation>
    <scope>NUCLEOTIDE SEQUENCE [LARGE SCALE GENOMIC DNA]</scope>
    <source>
        <strain evidence="12 13">NBRC 16266</strain>
    </source>
</reference>
<keyword evidence="4" id="KW-0874">Quinone</keyword>
<evidence type="ECO:0000256" key="8">
    <source>
        <dbReference type="ARBA" id="ARBA00023157"/>
    </source>
</evidence>
<comment type="subcellular location">
    <subcellularLocation>
        <location evidence="1">Membrane</location>
        <topology evidence="1">Multi-pass membrane protein</topology>
    </subcellularLocation>
</comment>
<dbReference type="OrthoDB" id="9783799at2"/>
<keyword evidence="3 10" id="KW-0812">Transmembrane</keyword>
<keyword evidence="6" id="KW-0560">Oxidoreductase</keyword>
<dbReference type="CDD" id="cd12922">
    <property type="entry name" value="VKOR_5"/>
    <property type="match status" value="1"/>
</dbReference>
<proteinExistence type="inferred from homology"/>
<dbReference type="GO" id="GO:0016491">
    <property type="term" value="F:oxidoreductase activity"/>
    <property type="evidence" value="ECO:0007669"/>
    <property type="project" value="UniProtKB-KW"/>
</dbReference>